<dbReference type="GO" id="GO:0006869">
    <property type="term" value="P:lipid transport"/>
    <property type="evidence" value="ECO:0007669"/>
    <property type="project" value="UniProtKB-KW"/>
</dbReference>
<dbReference type="PROSITE" id="PS50848">
    <property type="entry name" value="START"/>
    <property type="match status" value="1"/>
</dbReference>
<dbReference type="PANTHER" id="PTHR46374:SF1">
    <property type="entry name" value="START DOMAIN-CONTAINING PROTEIN"/>
    <property type="match status" value="1"/>
</dbReference>
<keyword evidence="8" id="KW-1185">Reference proteome</keyword>
<dbReference type="SUPFAM" id="SSF55961">
    <property type="entry name" value="Bet v1-like"/>
    <property type="match status" value="1"/>
</dbReference>
<evidence type="ECO:0000313" key="8">
    <source>
        <dbReference type="Proteomes" id="UP001149090"/>
    </source>
</evidence>
<dbReference type="AlphaFoldDB" id="A0A9Q0LT20"/>
<organism evidence="7 8">
    <name type="scientific">Anaeramoeba ignava</name>
    <name type="common">Anaerobic marine amoeba</name>
    <dbReference type="NCBI Taxonomy" id="1746090"/>
    <lineage>
        <taxon>Eukaryota</taxon>
        <taxon>Metamonada</taxon>
        <taxon>Anaeramoebidae</taxon>
        <taxon>Anaeramoeba</taxon>
    </lineage>
</organism>
<evidence type="ECO:0000256" key="2">
    <source>
        <dbReference type="ARBA" id="ARBA00023055"/>
    </source>
</evidence>
<reference evidence="7" key="1">
    <citation type="submission" date="2022-10" db="EMBL/GenBank/DDBJ databases">
        <title>Novel sulphate-reducing endosymbionts in the free-living metamonad Anaeramoeba.</title>
        <authorList>
            <person name="Jerlstrom-Hultqvist J."/>
            <person name="Cepicka I."/>
            <person name="Gallot-Lavallee L."/>
            <person name="Salas-Leiva D."/>
            <person name="Curtis B.A."/>
            <person name="Zahonova K."/>
            <person name="Pipaliya S."/>
            <person name="Dacks J."/>
            <person name="Roger A.J."/>
        </authorList>
    </citation>
    <scope>NUCLEOTIDE SEQUENCE</scope>
    <source>
        <strain evidence="7">BMAN</strain>
    </source>
</reference>
<dbReference type="PANTHER" id="PTHR46374">
    <property type="entry name" value="PROTEIN CBG07384"/>
    <property type="match status" value="1"/>
</dbReference>
<evidence type="ECO:0000256" key="3">
    <source>
        <dbReference type="ARBA" id="ARBA00023121"/>
    </source>
</evidence>
<feature type="region of interest" description="Disordered" evidence="5">
    <location>
        <begin position="174"/>
        <end position="234"/>
    </location>
</feature>
<proteinExistence type="predicted"/>
<protein>
    <recommendedName>
        <fullName evidence="6">START domain-containing protein</fullName>
    </recommendedName>
</protein>
<keyword evidence="1" id="KW-0813">Transport</keyword>
<keyword evidence="2" id="KW-0445">Lipid transport</keyword>
<evidence type="ECO:0000313" key="7">
    <source>
        <dbReference type="EMBL" id="KAJ5077370.1"/>
    </source>
</evidence>
<dbReference type="OrthoDB" id="74575at2759"/>
<dbReference type="SMART" id="SM00234">
    <property type="entry name" value="START"/>
    <property type="match status" value="1"/>
</dbReference>
<name>A0A9Q0LT20_ANAIG</name>
<evidence type="ECO:0000256" key="5">
    <source>
        <dbReference type="SAM" id="MobiDB-lite"/>
    </source>
</evidence>
<dbReference type="InterPro" id="IPR023393">
    <property type="entry name" value="START-like_dom_sf"/>
</dbReference>
<dbReference type="GO" id="GO:0008289">
    <property type="term" value="F:lipid binding"/>
    <property type="evidence" value="ECO:0007669"/>
    <property type="project" value="UniProtKB-KW"/>
</dbReference>
<dbReference type="Pfam" id="PF01852">
    <property type="entry name" value="START"/>
    <property type="match status" value="1"/>
</dbReference>
<evidence type="ECO:0000256" key="4">
    <source>
        <dbReference type="ARBA" id="ARBA00024750"/>
    </source>
</evidence>
<comment type="function">
    <text evidence="4">May be involved in the intracellular transport of sterols or other lipids. May bind cholesterol or other sterols.</text>
</comment>
<dbReference type="Proteomes" id="UP001149090">
    <property type="component" value="Unassembled WGS sequence"/>
</dbReference>
<evidence type="ECO:0000259" key="6">
    <source>
        <dbReference type="PROSITE" id="PS50848"/>
    </source>
</evidence>
<dbReference type="EMBL" id="JAPDFW010000058">
    <property type="protein sequence ID" value="KAJ5077370.1"/>
    <property type="molecule type" value="Genomic_DNA"/>
</dbReference>
<dbReference type="Gene3D" id="3.30.530.20">
    <property type="match status" value="1"/>
</dbReference>
<evidence type="ECO:0000256" key="1">
    <source>
        <dbReference type="ARBA" id="ARBA00022448"/>
    </source>
</evidence>
<sequence length="295" mass="34484">MTDSDDKIIKEARETAEIVLQDSLDESDKWEKQKSKDAKTTVFKKIIEKNPVHRFKALTIIENTTPLEIRNLLYDIKKRLKWDKETKSIEVLKCYDEETKTELCHTITNKVYKGLISSRNFFDVRSFIPFENGIIVNSGKSVSAPKKKIKGVLGNNFPSGFVMIPIYEEKENKEKEKENDIKIEKQDDNQENKEKENKEKEKEKEEEKQKENDIKIEKKDDNQEKENEKENKNQTQINEKKIIATKVCYIVQSDIKGYISYGLVNRAVPSVLVDGLNNLRNFLSKEKEETQNSKK</sequence>
<keyword evidence="3" id="KW-0446">Lipid-binding</keyword>
<dbReference type="InterPro" id="IPR043556">
    <property type="entry name" value="StARD5/6"/>
</dbReference>
<feature type="domain" description="START" evidence="6">
    <location>
        <begin position="1"/>
        <end position="288"/>
    </location>
</feature>
<gene>
    <name evidence="7" type="ORF">M0811_05892</name>
</gene>
<accession>A0A9Q0LT20</accession>
<dbReference type="InterPro" id="IPR002913">
    <property type="entry name" value="START_lipid-bd_dom"/>
</dbReference>
<comment type="caution">
    <text evidence="7">The sequence shown here is derived from an EMBL/GenBank/DDBJ whole genome shotgun (WGS) entry which is preliminary data.</text>
</comment>